<gene>
    <name evidence="2" type="ORF">R3P38DRAFT_3354034</name>
    <name evidence="3" type="ORF">R3P38DRAFT_3453171</name>
</gene>
<dbReference type="EMBL" id="JAWWNJ010000014">
    <property type="protein sequence ID" value="KAK7041078.1"/>
    <property type="molecule type" value="Genomic_DNA"/>
</dbReference>
<dbReference type="AlphaFoldDB" id="A0AAW0CSX0"/>
<organism evidence="3 4">
    <name type="scientific">Favolaschia claudopus</name>
    <dbReference type="NCBI Taxonomy" id="2862362"/>
    <lineage>
        <taxon>Eukaryota</taxon>
        <taxon>Fungi</taxon>
        <taxon>Dikarya</taxon>
        <taxon>Basidiomycota</taxon>
        <taxon>Agaricomycotina</taxon>
        <taxon>Agaricomycetes</taxon>
        <taxon>Agaricomycetidae</taxon>
        <taxon>Agaricales</taxon>
        <taxon>Marasmiineae</taxon>
        <taxon>Mycenaceae</taxon>
        <taxon>Favolaschia</taxon>
    </lineage>
</organism>
<dbReference type="Proteomes" id="UP001362999">
    <property type="component" value="Unassembled WGS sequence"/>
</dbReference>
<feature type="region of interest" description="Disordered" evidence="1">
    <location>
        <begin position="1"/>
        <end position="63"/>
    </location>
</feature>
<dbReference type="EMBL" id="JAWWNJ010000027">
    <property type="protein sequence ID" value="KAK7029305.1"/>
    <property type="molecule type" value="Genomic_DNA"/>
</dbReference>
<name>A0AAW0CSX0_9AGAR</name>
<evidence type="ECO:0000313" key="3">
    <source>
        <dbReference type="EMBL" id="KAK7041078.1"/>
    </source>
</evidence>
<evidence type="ECO:0000313" key="2">
    <source>
        <dbReference type="EMBL" id="KAK7029305.1"/>
    </source>
</evidence>
<evidence type="ECO:0000256" key="1">
    <source>
        <dbReference type="SAM" id="MobiDB-lite"/>
    </source>
</evidence>
<accession>A0AAW0CSX0</accession>
<evidence type="ECO:0000313" key="4">
    <source>
        <dbReference type="Proteomes" id="UP001362999"/>
    </source>
</evidence>
<feature type="region of interest" description="Disordered" evidence="1">
    <location>
        <begin position="305"/>
        <end position="399"/>
    </location>
</feature>
<sequence>MSASKSIPAGLKFTKGNNNNNSRPAHKRKRESTGGGSAVTQTSYNTTTSTAASKSTDSTPSESKLPFQWDRIFADIENAGGLVPPPSLRDIFLDEHTKFHSGFLSAVDALQRALTTQSKFVESTAAGQAHSSVLKTVKLPFVQIMKLAAGIDSDLVVAAAKAKADADLDLAAKSGTQYFTALYEAQVAMIRSKTNVSTIADEYANSLTAIGASIISDATGGDGTVWAPLIVRLKAAFTTELELAMVEFVSAFKREAKTKEAEAAAVNTARADAEMLDGTRPVREIIGEEMDARYEKLKKEVKQLIQQSSSATETSSNSNSKNATAKSKQPKPQASSSATTEKPKKAKETKKTDTAVPKATKKATKDGASGKDTARNENAKPNKKQKKRKAVESSDSDSD</sequence>
<comment type="caution">
    <text evidence="3">The sequence shown here is derived from an EMBL/GenBank/DDBJ whole genome shotgun (WGS) entry which is preliminary data.</text>
</comment>
<feature type="compositionally biased region" description="Low complexity" evidence="1">
    <location>
        <begin position="38"/>
        <end position="61"/>
    </location>
</feature>
<proteinExistence type="predicted"/>
<reference evidence="3 4" key="1">
    <citation type="journal article" date="2024" name="J Genomics">
        <title>Draft genome sequencing and assembly of Favolaschia claudopus CIRM-BRFM 2984 isolated from oak limbs.</title>
        <authorList>
            <person name="Navarro D."/>
            <person name="Drula E."/>
            <person name="Chaduli D."/>
            <person name="Cazenave R."/>
            <person name="Ahrendt S."/>
            <person name="Wang J."/>
            <person name="Lipzen A."/>
            <person name="Daum C."/>
            <person name="Barry K."/>
            <person name="Grigoriev I.V."/>
            <person name="Favel A."/>
            <person name="Rosso M.N."/>
            <person name="Martin F."/>
        </authorList>
    </citation>
    <scope>NUCLEOTIDE SEQUENCE [LARGE SCALE GENOMIC DNA]</scope>
    <source>
        <strain evidence="3 4">CIRM-BRFM 2984</strain>
    </source>
</reference>
<feature type="compositionally biased region" description="Low complexity" evidence="1">
    <location>
        <begin position="306"/>
        <end position="340"/>
    </location>
</feature>
<feature type="compositionally biased region" description="Basic and acidic residues" evidence="1">
    <location>
        <begin position="363"/>
        <end position="380"/>
    </location>
</feature>
<keyword evidence="4" id="KW-1185">Reference proteome</keyword>
<protein>
    <submittedName>
        <fullName evidence="3">Uncharacterized protein</fullName>
    </submittedName>
</protein>